<reference evidence="5" key="1">
    <citation type="journal article" date="2019" name="Int. J. Syst. Evol. Microbiol.">
        <title>The Global Catalogue of Microorganisms (GCM) 10K type strain sequencing project: providing services to taxonomists for standard genome sequencing and annotation.</title>
        <authorList>
            <consortium name="The Broad Institute Genomics Platform"/>
            <consortium name="The Broad Institute Genome Sequencing Center for Infectious Disease"/>
            <person name="Wu L."/>
            <person name="Ma J."/>
        </authorList>
    </citation>
    <scope>NUCLEOTIDE SEQUENCE [LARGE SCALE GENOMIC DNA]</scope>
    <source>
        <strain evidence="5">TBRC 5832</strain>
    </source>
</reference>
<feature type="transmembrane region" description="Helical" evidence="1">
    <location>
        <begin position="533"/>
        <end position="552"/>
    </location>
</feature>
<dbReference type="Pfam" id="PF05729">
    <property type="entry name" value="NACHT"/>
    <property type="match status" value="1"/>
</dbReference>
<keyword evidence="1" id="KW-1133">Transmembrane helix</keyword>
<comment type="caution">
    <text evidence="4">The sequence shown here is derived from an EMBL/GenBank/DDBJ whole genome shotgun (WGS) entry which is preliminary data.</text>
</comment>
<feature type="transmembrane region" description="Helical" evidence="1">
    <location>
        <begin position="495"/>
        <end position="512"/>
    </location>
</feature>
<feature type="transmembrane region" description="Helical" evidence="1">
    <location>
        <begin position="42"/>
        <end position="58"/>
    </location>
</feature>
<keyword evidence="5" id="KW-1185">Reference proteome</keyword>
<dbReference type="InterPro" id="IPR027417">
    <property type="entry name" value="P-loop_NTPase"/>
</dbReference>
<accession>A0ABV8IYD8</accession>
<organism evidence="4 5">
    <name type="scientific">Actinoplanes subglobosus</name>
    <dbReference type="NCBI Taxonomy" id="1547892"/>
    <lineage>
        <taxon>Bacteria</taxon>
        <taxon>Bacillati</taxon>
        <taxon>Actinomycetota</taxon>
        <taxon>Actinomycetes</taxon>
        <taxon>Micromonosporales</taxon>
        <taxon>Micromonosporaceae</taxon>
        <taxon>Actinoplanes</taxon>
    </lineage>
</organism>
<proteinExistence type="predicted"/>
<feature type="chain" id="PRO_5045101995" evidence="2">
    <location>
        <begin position="27"/>
        <end position="703"/>
    </location>
</feature>
<keyword evidence="1" id="KW-0812">Transmembrane</keyword>
<feature type="transmembrane region" description="Helical" evidence="1">
    <location>
        <begin position="558"/>
        <end position="579"/>
    </location>
</feature>
<feature type="transmembrane region" description="Helical" evidence="1">
    <location>
        <begin position="600"/>
        <end position="619"/>
    </location>
</feature>
<dbReference type="InterPro" id="IPR007111">
    <property type="entry name" value="NACHT_NTPase"/>
</dbReference>
<feature type="signal peptide" evidence="2">
    <location>
        <begin position="1"/>
        <end position="26"/>
    </location>
</feature>
<evidence type="ECO:0000259" key="3">
    <source>
        <dbReference type="Pfam" id="PF05729"/>
    </source>
</evidence>
<dbReference type="SUPFAM" id="SSF52540">
    <property type="entry name" value="P-loop containing nucleoside triphosphate hydrolases"/>
    <property type="match status" value="1"/>
</dbReference>
<evidence type="ECO:0000313" key="5">
    <source>
        <dbReference type="Proteomes" id="UP001595867"/>
    </source>
</evidence>
<dbReference type="RefSeq" id="WP_378069841.1">
    <property type="nucleotide sequence ID" value="NZ_JBHSBL010000019.1"/>
</dbReference>
<protein>
    <submittedName>
        <fullName evidence="4">NACHT domain-containing protein</fullName>
    </submittedName>
</protein>
<evidence type="ECO:0000313" key="4">
    <source>
        <dbReference type="EMBL" id="MFC4068959.1"/>
    </source>
</evidence>
<evidence type="ECO:0000256" key="1">
    <source>
        <dbReference type="SAM" id="Phobius"/>
    </source>
</evidence>
<keyword evidence="2" id="KW-0732">Signal</keyword>
<evidence type="ECO:0000256" key="2">
    <source>
        <dbReference type="SAM" id="SignalP"/>
    </source>
</evidence>
<feature type="transmembrane region" description="Helical" evidence="1">
    <location>
        <begin position="440"/>
        <end position="461"/>
    </location>
</feature>
<feature type="transmembrane region" description="Helical" evidence="1">
    <location>
        <begin position="468"/>
        <end position="489"/>
    </location>
</feature>
<sequence length="703" mass="75522">MSRTRRFVMWLLALCLLSVAAGAALAVVFTPLQFLDHGDQVASMVSAIFGALGLLVALRSMGLSASDPVDVARIEEDLALAVRRQWETEALARGLTDPEPIRLSWRVAPGGRGNAHGDVNTMARKLRSLPQRQMVIVGLPGAGKTSTAVLLTCQLLEDHRPGDPVPVLVTAALWDPGRQHFNIWLAEHLVREYPGLKARAEAVTRLIDQRRILPIVDGLDEVPEWRRARALLGIKTAAGRDGPFVLTSRTDEYEELISETGPLPHAVVLQIDRIPAARIGEYLAAGQQNGDRRWATVVSQIRARPDGPLAVALTLPLMIYLARTTFARSGRDPAELAHLASAADVEEELVASYISALYAPGPAPRPDDPEPLLPFPAERAERWLSTLASALDRAQTRDIVWWRLERQFSRPFAVMWPITGLVIAVGLALVNSAVAGLRVGVVTALTAGLAVNGRSLLLYLARRYSNEAAAFAAAGALMGTSVGVVAFLLSGSVGALVVAIGLGVCCAVMLWTGARMLRTSFLFESLDRRLMTAAETFLYTCGGIGFGLLVAVPLRPGVVGLIAATGGVLAGVTVWSGVAKPVRGRSFDARFWLQILRLQGMAAGFGSVIVFGSVLAVAVEPAVGFAASVRTGLATGIAAGVSVTILLPWGRFFAARCLLAATGRLPWRLVRFLEDANRRGVLRQVGMTWQFRHARLQDHLTRG</sequence>
<name>A0ABV8IYD8_9ACTN</name>
<gene>
    <name evidence="4" type="ORF">ACFO0C_28845</name>
</gene>
<dbReference type="Proteomes" id="UP001595867">
    <property type="component" value="Unassembled WGS sequence"/>
</dbReference>
<keyword evidence="1" id="KW-0472">Membrane</keyword>
<dbReference type="EMBL" id="JBHSBL010000019">
    <property type="protein sequence ID" value="MFC4068959.1"/>
    <property type="molecule type" value="Genomic_DNA"/>
</dbReference>
<dbReference type="Gene3D" id="3.40.50.300">
    <property type="entry name" value="P-loop containing nucleotide triphosphate hydrolases"/>
    <property type="match status" value="1"/>
</dbReference>
<feature type="domain" description="NACHT" evidence="3">
    <location>
        <begin position="132"/>
        <end position="280"/>
    </location>
</feature>
<feature type="transmembrane region" description="Helical" evidence="1">
    <location>
        <begin position="412"/>
        <end position="434"/>
    </location>
</feature>
<feature type="transmembrane region" description="Helical" evidence="1">
    <location>
        <begin position="631"/>
        <end position="649"/>
    </location>
</feature>